<evidence type="ECO:0000313" key="3">
    <source>
        <dbReference type="EMBL" id="KZU91590.1"/>
    </source>
</evidence>
<proteinExistence type="predicted"/>
<evidence type="ECO:0000256" key="1">
    <source>
        <dbReference type="SAM" id="MobiDB-lite"/>
    </source>
</evidence>
<evidence type="ECO:0000313" key="4">
    <source>
        <dbReference type="Proteomes" id="UP000076882"/>
    </source>
</evidence>
<comment type="caution">
    <text evidence="3">The sequence shown here is derived from an EMBL/GenBank/DDBJ whole genome shotgun (WGS) entry which is preliminary data.</text>
</comment>
<reference evidence="3 4" key="1">
    <citation type="submission" date="2016-03" db="EMBL/GenBank/DDBJ databases">
        <title>Comparative genomics of 54 Lactobacillus plantarum strains reveals genomic uncoupling from niche constraints.</title>
        <authorList>
            <person name="Martino M.E."/>
        </authorList>
    </citation>
    <scope>NUCLEOTIDE SEQUENCE [LARGE SCALE GENOMIC DNA]</scope>
    <source>
        <strain evidence="3 4">19.1</strain>
    </source>
</reference>
<protein>
    <submittedName>
        <fullName evidence="3">Extracellular protein</fullName>
    </submittedName>
</protein>
<feature type="region of interest" description="Disordered" evidence="1">
    <location>
        <begin position="35"/>
        <end position="67"/>
    </location>
</feature>
<organism evidence="3 4">
    <name type="scientific">Lactiplantibacillus plantarum</name>
    <name type="common">Lactobacillus plantarum</name>
    <dbReference type="NCBI Taxonomy" id="1590"/>
    <lineage>
        <taxon>Bacteria</taxon>
        <taxon>Bacillati</taxon>
        <taxon>Bacillota</taxon>
        <taxon>Bacilli</taxon>
        <taxon>Lactobacillales</taxon>
        <taxon>Lactobacillaceae</taxon>
        <taxon>Lactiplantibacillus</taxon>
    </lineage>
</organism>
<dbReference type="Pfam" id="PF13731">
    <property type="entry name" value="WxL"/>
    <property type="match status" value="1"/>
</dbReference>
<dbReference type="Proteomes" id="UP000076882">
    <property type="component" value="Unassembled WGS sequence"/>
</dbReference>
<dbReference type="InterPro" id="IPR027994">
    <property type="entry name" value="WxL_dom"/>
</dbReference>
<gene>
    <name evidence="3" type="ORF">Lp19_2876</name>
</gene>
<name>A0A165K898_LACPN</name>
<dbReference type="EMBL" id="LUXM01000040">
    <property type="protein sequence ID" value="KZU91590.1"/>
    <property type="molecule type" value="Genomic_DNA"/>
</dbReference>
<feature type="compositionally biased region" description="Low complexity" evidence="1">
    <location>
        <begin position="52"/>
        <end position="67"/>
    </location>
</feature>
<feature type="chain" id="PRO_5015051991" evidence="2">
    <location>
        <begin position="26"/>
        <end position="226"/>
    </location>
</feature>
<dbReference type="RefSeq" id="WP_024003038.1">
    <property type="nucleotide sequence ID" value="NZ_BAAFRT010000002.1"/>
</dbReference>
<dbReference type="KEGG" id="lpb:SH83_05990"/>
<dbReference type="PATRIC" id="fig|1590.144.peg.1236"/>
<feature type="compositionally biased region" description="Polar residues" evidence="1">
    <location>
        <begin position="35"/>
        <end position="51"/>
    </location>
</feature>
<feature type="signal peptide" evidence="2">
    <location>
        <begin position="1"/>
        <end position="25"/>
    </location>
</feature>
<evidence type="ECO:0000256" key="2">
    <source>
        <dbReference type="SAM" id="SignalP"/>
    </source>
</evidence>
<dbReference type="AlphaFoldDB" id="A0A165K898"/>
<keyword evidence="2" id="KW-0732">Signal</keyword>
<sequence>MFNRFCLSTGLAILGLMATSLTAIGATTNGTVTFQDDTSATSPVDPTSPNVPLTTTDPNNPATNNTGTLTLDVAPKTIDFGTVTTSNAAKTYTAIGNYNQYLQVSDKRTTANGWQVNVKQDRTLTNASNNHVLTGAVIHLPQGTARNSLNEPASVADSNLVVAPSVSVTTADQVVFSAPNRAGVGKATSTNTWNAGAVTLSIPKLTAQVGNYTNNLVWTLVAATTN</sequence>
<accession>A0A165K898</accession>